<comment type="caution">
    <text evidence="2">The sequence shown here is derived from an EMBL/GenBank/DDBJ whole genome shotgun (WGS) entry which is preliminary data.</text>
</comment>
<dbReference type="AlphaFoldDB" id="A0A9P7K7C6"/>
<dbReference type="EMBL" id="JABCKI010005813">
    <property type="protein sequence ID" value="KAG5637651.1"/>
    <property type="molecule type" value="Genomic_DNA"/>
</dbReference>
<keyword evidence="3" id="KW-1185">Reference proteome</keyword>
<evidence type="ECO:0000313" key="2">
    <source>
        <dbReference type="EMBL" id="KAG5637651.1"/>
    </source>
</evidence>
<feature type="compositionally biased region" description="Low complexity" evidence="1">
    <location>
        <begin position="69"/>
        <end position="88"/>
    </location>
</feature>
<reference evidence="2" key="2">
    <citation type="submission" date="2021-10" db="EMBL/GenBank/DDBJ databases">
        <title>Phylogenomics reveals ancestral predisposition of the termite-cultivated fungus Termitomyces towards a domesticated lifestyle.</title>
        <authorList>
            <person name="Auxier B."/>
            <person name="Grum-Grzhimaylo A."/>
            <person name="Cardenas M.E."/>
            <person name="Lodge J.D."/>
            <person name="Laessoe T."/>
            <person name="Pedersen O."/>
            <person name="Smith M.E."/>
            <person name="Kuyper T.W."/>
            <person name="Franco-Molano E.A."/>
            <person name="Baroni T.J."/>
            <person name="Aanen D.K."/>
        </authorList>
    </citation>
    <scope>NUCLEOTIDE SEQUENCE</scope>
    <source>
        <strain evidence="2">D49</strain>
    </source>
</reference>
<feature type="compositionally biased region" description="Polar residues" evidence="1">
    <location>
        <begin position="9"/>
        <end position="20"/>
    </location>
</feature>
<protein>
    <submittedName>
        <fullName evidence="2">Uncharacterized protein</fullName>
    </submittedName>
</protein>
<accession>A0A9P7K7C6</accession>
<feature type="compositionally biased region" description="Polar residues" evidence="1">
    <location>
        <begin position="134"/>
        <end position="150"/>
    </location>
</feature>
<name>A0A9P7K7C6_9AGAR</name>
<evidence type="ECO:0000313" key="3">
    <source>
        <dbReference type="Proteomes" id="UP000717328"/>
    </source>
</evidence>
<feature type="compositionally biased region" description="Polar residues" evidence="1">
    <location>
        <begin position="28"/>
        <end position="57"/>
    </location>
</feature>
<evidence type="ECO:0000256" key="1">
    <source>
        <dbReference type="SAM" id="MobiDB-lite"/>
    </source>
</evidence>
<dbReference type="Proteomes" id="UP000717328">
    <property type="component" value="Unassembled WGS sequence"/>
</dbReference>
<gene>
    <name evidence="2" type="ORF">H0H81_003728</name>
</gene>
<sequence length="309" mass="32321">MGHCPEIHPTTTSDLESSWAPSKKNARTEASTSFRNTAAGSPSWSTSTALGGSQRPQSTDDKGTVSTIASGWGTTGKTSASTSSGGKSQPEGTGGWGGLAVEGNSKESGDGWGASPSNPGAGWGDWEPNDNEPESSSKGGWGTGFSNTGSGWEDWGPSGKSSGWGEISDSSWHPTDKVASDLDTKDKGRGKEAGSAVPRHPRVKPLPLPLPRVPEQTKDRSRVATPLSTTVQTTERSDKKIPLSLPLPSRITPSSTEIPPSSKETIKSNLHILTQSIVAAESIPSSTTDSSRYFVNSLDPESLYSNILK</sequence>
<feature type="region of interest" description="Disordered" evidence="1">
    <location>
        <begin position="1"/>
        <end position="239"/>
    </location>
</feature>
<organism evidence="2 3">
    <name type="scientific">Sphagnurus paluster</name>
    <dbReference type="NCBI Taxonomy" id="117069"/>
    <lineage>
        <taxon>Eukaryota</taxon>
        <taxon>Fungi</taxon>
        <taxon>Dikarya</taxon>
        <taxon>Basidiomycota</taxon>
        <taxon>Agaricomycotina</taxon>
        <taxon>Agaricomycetes</taxon>
        <taxon>Agaricomycetidae</taxon>
        <taxon>Agaricales</taxon>
        <taxon>Tricholomatineae</taxon>
        <taxon>Lyophyllaceae</taxon>
        <taxon>Sphagnurus</taxon>
    </lineage>
</organism>
<reference evidence="2" key="1">
    <citation type="submission" date="2021-02" db="EMBL/GenBank/DDBJ databases">
        <authorList>
            <person name="Nieuwenhuis M."/>
            <person name="Van De Peppel L.J.J."/>
        </authorList>
    </citation>
    <scope>NUCLEOTIDE SEQUENCE</scope>
    <source>
        <strain evidence="2">D49</strain>
    </source>
</reference>
<proteinExistence type="predicted"/>
<feature type="compositionally biased region" description="Basic and acidic residues" evidence="1">
    <location>
        <begin position="174"/>
        <end position="192"/>
    </location>
</feature>